<reference evidence="10" key="1">
    <citation type="submission" date="2021-11" db="EMBL/GenBank/DDBJ databases">
        <title>Vibrio ZSDE26 sp. nov. and Vibrio ZSDZ34 sp. nov., isolated from coastal seawater in Qingdao.</title>
        <authorList>
            <person name="Zhang P."/>
        </authorList>
    </citation>
    <scope>NUCLEOTIDE SEQUENCE</scope>
    <source>
        <strain evidence="10">ZSDZ34</strain>
    </source>
</reference>
<dbReference type="RefSeq" id="WP_244356849.1">
    <property type="nucleotide sequence ID" value="NZ_JAJNNZ010000005.1"/>
</dbReference>
<evidence type="ECO:0000256" key="1">
    <source>
        <dbReference type="ARBA" id="ARBA00004429"/>
    </source>
</evidence>
<evidence type="ECO:0000256" key="5">
    <source>
        <dbReference type="ARBA" id="ARBA00022692"/>
    </source>
</evidence>
<protein>
    <recommendedName>
        <fullName evidence="2">Multidrug resistance protein NorM</fullName>
    </recommendedName>
    <alternativeName>
        <fullName evidence="8">Na(+)/drug antiporter</fullName>
    </alternativeName>
</protein>
<evidence type="ECO:0000256" key="2">
    <source>
        <dbReference type="ARBA" id="ARBA00013489"/>
    </source>
</evidence>
<evidence type="ECO:0000313" key="11">
    <source>
        <dbReference type="Proteomes" id="UP001139488"/>
    </source>
</evidence>
<dbReference type="Pfam" id="PF01554">
    <property type="entry name" value="MatE"/>
    <property type="match status" value="2"/>
</dbReference>
<feature type="transmembrane region" description="Helical" evidence="9">
    <location>
        <begin position="161"/>
        <end position="183"/>
    </location>
</feature>
<feature type="transmembrane region" description="Helical" evidence="9">
    <location>
        <begin position="319"/>
        <end position="343"/>
    </location>
</feature>
<feature type="transmembrane region" description="Helical" evidence="9">
    <location>
        <begin position="189"/>
        <end position="215"/>
    </location>
</feature>
<dbReference type="GO" id="GO:0005886">
    <property type="term" value="C:plasma membrane"/>
    <property type="evidence" value="ECO:0007669"/>
    <property type="project" value="UniProtKB-SubCell"/>
</dbReference>
<proteinExistence type="predicted"/>
<feature type="transmembrane region" description="Helical" evidence="9">
    <location>
        <begin position="355"/>
        <end position="379"/>
    </location>
</feature>
<keyword evidence="7 9" id="KW-0472">Membrane</keyword>
<keyword evidence="3" id="KW-0813">Transport</keyword>
<sequence length="455" mass="49785">MEEQRFSAFLKRILLLGTPIALQSLLFSSLGFVDSLMISQLGNDQVAAAGIGSRVFWVASVFIWGMGSGMGILLAQYWGAKDSQGLKRNLALGTSVTQLFATFCFIVCFFFPALLPSWFDPSEPVQALSESYVRLLGIAILFAGVSISIDSALRSIGKTRINLYLSILEIGVNVILNYLLIFGHFGLPALGLIGAGIGSVIARTLRLVTAIIILYRGFPELAIRPQHFANAFNRVMLSKFLTVTYPIIVGSFIWCAGIFTFHIILGRMGDVELATMAVITPIESIALSIAHGISSAAAIMIGNALGANEFSKSEMYARWALRVSVIGGMILAGMLLVLQPLILTLYGELSEQVQALMVAAFPIMALSILFRTINITLIVGILRSGGDSKFCMNMDFVCQWLWAVPMTALGAMYFEWTFPIVLLMMVSEEMIKLLPAAWRVFGNRWVNNLTEEETS</sequence>
<gene>
    <name evidence="10" type="ORF">LNL84_08790</name>
</gene>
<keyword evidence="4" id="KW-1003">Cell membrane</keyword>
<dbReference type="PANTHER" id="PTHR42925:SF2">
    <property type="entry name" value="NA+ DRIVEN MULTIDRUG EFFLUX PUMP"/>
    <property type="match status" value="1"/>
</dbReference>
<feature type="transmembrane region" description="Helical" evidence="9">
    <location>
        <begin position="99"/>
        <end position="119"/>
    </location>
</feature>
<dbReference type="InterPro" id="IPR002528">
    <property type="entry name" value="MATE_fam"/>
</dbReference>
<dbReference type="PIRSF" id="PIRSF006603">
    <property type="entry name" value="DinF"/>
    <property type="match status" value="1"/>
</dbReference>
<accession>A0A9X2AW16</accession>
<feature type="transmembrane region" description="Helical" evidence="9">
    <location>
        <begin position="400"/>
        <end position="426"/>
    </location>
</feature>
<evidence type="ECO:0000256" key="9">
    <source>
        <dbReference type="SAM" id="Phobius"/>
    </source>
</evidence>
<evidence type="ECO:0000256" key="4">
    <source>
        <dbReference type="ARBA" id="ARBA00022475"/>
    </source>
</evidence>
<keyword evidence="11" id="KW-1185">Reference proteome</keyword>
<dbReference type="InterPro" id="IPR047135">
    <property type="entry name" value="YsiQ"/>
</dbReference>
<dbReference type="PANTHER" id="PTHR42925">
    <property type="entry name" value="MULTIDRUG AND TOXIN EFFLUX PROTEIN MATE FAMILY"/>
    <property type="match status" value="1"/>
</dbReference>
<organism evidence="10 11">
    <name type="scientific">Vibrio gelatinilyticus</name>
    <dbReference type="NCBI Taxonomy" id="2893468"/>
    <lineage>
        <taxon>Bacteria</taxon>
        <taxon>Pseudomonadati</taxon>
        <taxon>Pseudomonadota</taxon>
        <taxon>Gammaproteobacteria</taxon>
        <taxon>Vibrionales</taxon>
        <taxon>Vibrionaceae</taxon>
        <taxon>Vibrio</taxon>
    </lineage>
</organism>
<dbReference type="AlphaFoldDB" id="A0A9X2AW16"/>
<evidence type="ECO:0000256" key="6">
    <source>
        <dbReference type="ARBA" id="ARBA00022989"/>
    </source>
</evidence>
<dbReference type="GO" id="GO:0015297">
    <property type="term" value="F:antiporter activity"/>
    <property type="evidence" value="ECO:0007669"/>
    <property type="project" value="InterPro"/>
</dbReference>
<feature type="transmembrane region" description="Helical" evidence="9">
    <location>
        <begin position="243"/>
        <end position="265"/>
    </location>
</feature>
<dbReference type="EMBL" id="JAJNNZ010000005">
    <property type="protein sequence ID" value="MCJ2376930.1"/>
    <property type="molecule type" value="Genomic_DNA"/>
</dbReference>
<evidence type="ECO:0000256" key="3">
    <source>
        <dbReference type="ARBA" id="ARBA00022448"/>
    </source>
</evidence>
<keyword evidence="5 9" id="KW-0812">Transmembrane</keyword>
<evidence type="ECO:0000313" key="10">
    <source>
        <dbReference type="EMBL" id="MCJ2376930.1"/>
    </source>
</evidence>
<name>A0A9X2AW16_9VIBR</name>
<dbReference type="NCBIfam" id="TIGR00797">
    <property type="entry name" value="matE"/>
    <property type="match status" value="1"/>
</dbReference>
<evidence type="ECO:0000256" key="7">
    <source>
        <dbReference type="ARBA" id="ARBA00023136"/>
    </source>
</evidence>
<dbReference type="InterPro" id="IPR048279">
    <property type="entry name" value="MdtK-like"/>
</dbReference>
<dbReference type="GO" id="GO:0042910">
    <property type="term" value="F:xenobiotic transmembrane transporter activity"/>
    <property type="evidence" value="ECO:0007669"/>
    <property type="project" value="InterPro"/>
</dbReference>
<comment type="caution">
    <text evidence="10">The sequence shown here is derived from an EMBL/GenBank/DDBJ whole genome shotgun (WGS) entry which is preliminary data.</text>
</comment>
<comment type="subcellular location">
    <subcellularLocation>
        <location evidence="1">Cell inner membrane</location>
        <topology evidence="1">Multi-pass membrane protein</topology>
    </subcellularLocation>
</comment>
<feature type="transmembrane region" description="Helical" evidence="9">
    <location>
        <begin position="285"/>
        <end position="307"/>
    </location>
</feature>
<feature type="transmembrane region" description="Helical" evidence="9">
    <location>
        <begin position="131"/>
        <end position="149"/>
    </location>
</feature>
<keyword evidence="6 9" id="KW-1133">Transmembrane helix</keyword>
<evidence type="ECO:0000256" key="8">
    <source>
        <dbReference type="ARBA" id="ARBA00030855"/>
    </source>
</evidence>
<feature type="transmembrane region" description="Helical" evidence="9">
    <location>
        <begin position="55"/>
        <end position="78"/>
    </location>
</feature>
<dbReference type="Proteomes" id="UP001139488">
    <property type="component" value="Unassembled WGS sequence"/>
</dbReference>